<accession>A0ABR7PD31</accession>
<dbReference type="PANTHER" id="PTHR40076">
    <property type="entry name" value="MEMBRANE PROTEIN-RELATED"/>
    <property type="match status" value="1"/>
</dbReference>
<keyword evidence="1" id="KW-0472">Membrane</keyword>
<name>A0ABR7PD31_9FIRM</name>
<keyword evidence="1" id="KW-0812">Transmembrane</keyword>
<dbReference type="Pfam" id="PF06161">
    <property type="entry name" value="DUF975"/>
    <property type="match status" value="1"/>
</dbReference>
<gene>
    <name evidence="2" type="ORF">H8712_11960</name>
</gene>
<evidence type="ECO:0000313" key="3">
    <source>
        <dbReference type="Proteomes" id="UP000661649"/>
    </source>
</evidence>
<dbReference type="RefSeq" id="WP_117456626.1">
    <property type="nucleotide sequence ID" value="NZ_JACRTP010000005.1"/>
</dbReference>
<dbReference type="PANTHER" id="PTHR40076:SF1">
    <property type="entry name" value="MEMBRANE PROTEIN"/>
    <property type="match status" value="1"/>
</dbReference>
<proteinExistence type="predicted"/>
<protein>
    <submittedName>
        <fullName evidence="2">DUF975 family protein</fullName>
    </submittedName>
</protein>
<sequence length="234" mass="26238">MWTRADLKERGKLCFHRNYAASVLAGLMITIATASIGGSYDVRGTVNGVVNDSSYSADISLPIVGGVTLFVLILKIFVLNVLMVGAVRFFIENRDYNAPVSKIGFGFQNGNFANVAMVMFMQNLYIFLWTLLFVIPGIVKSYSYRMVPYILAEQPDINYRDAIRISREMMDGEKMNTFVLDLSFILWGLLGAVTCGLGVVFYVKPYVEATNAELYVTLRNKWNMGNTKTATFDF</sequence>
<feature type="transmembrane region" description="Helical" evidence="1">
    <location>
        <begin position="184"/>
        <end position="203"/>
    </location>
</feature>
<reference evidence="2 3" key="1">
    <citation type="submission" date="2020-08" db="EMBL/GenBank/DDBJ databases">
        <title>Genome public.</title>
        <authorList>
            <person name="Liu C."/>
            <person name="Sun Q."/>
        </authorList>
    </citation>
    <scope>NUCLEOTIDE SEQUENCE [LARGE SCALE GENOMIC DNA]</scope>
    <source>
        <strain evidence="2 3">3_YM_SP_D4_24.mj</strain>
    </source>
</reference>
<evidence type="ECO:0000256" key="1">
    <source>
        <dbReference type="SAM" id="Phobius"/>
    </source>
</evidence>
<keyword evidence="3" id="KW-1185">Reference proteome</keyword>
<evidence type="ECO:0000313" key="2">
    <source>
        <dbReference type="EMBL" id="MBC8629314.1"/>
    </source>
</evidence>
<keyword evidence="1" id="KW-1133">Transmembrane helix</keyword>
<dbReference type="EMBL" id="JACRTP010000005">
    <property type="protein sequence ID" value="MBC8629314.1"/>
    <property type="molecule type" value="Genomic_DNA"/>
</dbReference>
<feature type="transmembrane region" description="Helical" evidence="1">
    <location>
        <begin position="112"/>
        <end position="139"/>
    </location>
</feature>
<feature type="transmembrane region" description="Helical" evidence="1">
    <location>
        <begin position="60"/>
        <end position="91"/>
    </location>
</feature>
<dbReference type="InterPro" id="IPR010380">
    <property type="entry name" value="DUF975"/>
</dbReference>
<feature type="transmembrane region" description="Helical" evidence="1">
    <location>
        <begin position="21"/>
        <end position="40"/>
    </location>
</feature>
<comment type="caution">
    <text evidence="2">The sequence shown here is derived from an EMBL/GenBank/DDBJ whole genome shotgun (WGS) entry which is preliminary data.</text>
</comment>
<dbReference type="Proteomes" id="UP000661649">
    <property type="component" value="Unassembled WGS sequence"/>
</dbReference>
<organism evidence="2 3">
    <name type="scientific">Blautia stercoris</name>
    <dbReference type="NCBI Taxonomy" id="871664"/>
    <lineage>
        <taxon>Bacteria</taxon>
        <taxon>Bacillati</taxon>
        <taxon>Bacillota</taxon>
        <taxon>Clostridia</taxon>
        <taxon>Lachnospirales</taxon>
        <taxon>Lachnospiraceae</taxon>
        <taxon>Blautia</taxon>
    </lineage>
</organism>